<sequence>MNAELKELWNTIDKRIVDAAKKFIQNFKDHPEDARRAKVESWGLEEWKRDLERIVKTPINQMMGDASFVINRGVDQYRARDMAKIMGKISVFYQPLVWEKAS</sequence>
<evidence type="ECO:0000313" key="1">
    <source>
        <dbReference type="EMBL" id="APG80661.1"/>
    </source>
</evidence>
<proteinExistence type="predicted"/>
<protein>
    <submittedName>
        <fullName evidence="1">Uncharacterized protein</fullName>
    </submittedName>
</protein>
<dbReference type="EMBL" id="KY040242">
    <property type="protein sequence ID" value="APG80661.1"/>
    <property type="molecule type" value="Genomic_DNA"/>
</dbReference>
<reference evidence="1" key="1">
    <citation type="submission" date="2016-10" db="EMBL/GenBank/DDBJ databases">
        <title>New CRISPR-Cas systems from uncultivated microbes.</title>
        <authorList>
            <person name="Burstein D."/>
            <person name="Harrington L.B."/>
            <person name="Strutt S.C."/>
            <person name="Probst A.J."/>
            <person name="Anantharaman K."/>
            <person name="Thomas B.C."/>
            <person name="Doudna J.A."/>
            <person name="Banfield J.F."/>
        </authorList>
    </citation>
    <scope>NUCLEOTIDE SEQUENCE</scope>
</reference>
<accession>A0A1L3KS55</accession>
<dbReference type="AlphaFoldDB" id="A0A1L3KS55"/>
<organism evidence="1">
    <name type="scientific">uncultured Parcubacteria group bacterium</name>
    <dbReference type="NCBI Taxonomy" id="221218"/>
    <lineage>
        <taxon>Bacteria</taxon>
        <taxon>environmental samples</taxon>
    </lineage>
</organism>
<name>A0A1L3KS55_9BACT</name>